<reference evidence="2 3" key="1">
    <citation type="submission" date="2024-09" db="EMBL/GenBank/DDBJ databases">
        <title>Chromosome-scale assembly of Riccia fluitans.</title>
        <authorList>
            <person name="Paukszto L."/>
            <person name="Sawicki J."/>
            <person name="Karawczyk K."/>
            <person name="Piernik-Szablinska J."/>
            <person name="Szczecinska M."/>
            <person name="Mazdziarz M."/>
        </authorList>
    </citation>
    <scope>NUCLEOTIDE SEQUENCE [LARGE SCALE GENOMIC DNA]</scope>
    <source>
        <strain evidence="2">Rf_01</strain>
        <tissue evidence="2">Aerial parts of the thallus</tissue>
    </source>
</reference>
<dbReference type="Proteomes" id="UP001605036">
    <property type="component" value="Unassembled WGS sequence"/>
</dbReference>
<sequence length="147" mass="16651">MLVGFVHGGFSRNQLPYLQQSGNLNWALGSSGIPKPMIVPPRRDVPLPSSDSERVVEELSPSARSEREEVLEDSLMVAKEGSLDESSNEEGKKGARLFCHDHMIMALIEIMKEEHHRAEQEPDRARKESDKAKFDRIQDCMKERGIH</sequence>
<feature type="compositionally biased region" description="Basic and acidic residues" evidence="1">
    <location>
        <begin position="41"/>
        <end position="57"/>
    </location>
</feature>
<gene>
    <name evidence="2" type="ORF">R1flu_025180</name>
</gene>
<evidence type="ECO:0000313" key="2">
    <source>
        <dbReference type="EMBL" id="KAL2613488.1"/>
    </source>
</evidence>
<comment type="caution">
    <text evidence="2">The sequence shown here is derived from an EMBL/GenBank/DDBJ whole genome shotgun (WGS) entry which is preliminary data.</text>
</comment>
<evidence type="ECO:0000313" key="3">
    <source>
        <dbReference type="Proteomes" id="UP001605036"/>
    </source>
</evidence>
<organism evidence="2 3">
    <name type="scientific">Riccia fluitans</name>
    <dbReference type="NCBI Taxonomy" id="41844"/>
    <lineage>
        <taxon>Eukaryota</taxon>
        <taxon>Viridiplantae</taxon>
        <taxon>Streptophyta</taxon>
        <taxon>Embryophyta</taxon>
        <taxon>Marchantiophyta</taxon>
        <taxon>Marchantiopsida</taxon>
        <taxon>Marchantiidae</taxon>
        <taxon>Marchantiales</taxon>
        <taxon>Ricciaceae</taxon>
        <taxon>Riccia</taxon>
    </lineage>
</organism>
<feature type="region of interest" description="Disordered" evidence="1">
    <location>
        <begin position="37"/>
        <end position="71"/>
    </location>
</feature>
<feature type="region of interest" description="Disordered" evidence="1">
    <location>
        <begin position="115"/>
        <end position="147"/>
    </location>
</feature>
<name>A0ABD1XXY2_9MARC</name>
<accession>A0ABD1XXY2</accession>
<keyword evidence="3" id="KW-1185">Reference proteome</keyword>
<proteinExistence type="predicted"/>
<dbReference type="EMBL" id="JBHFFA010000007">
    <property type="protein sequence ID" value="KAL2613488.1"/>
    <property type="molecule type" value="Genomic_DNA"/>
</dbReference>
<protein>
    <submittedName>
        <fullName evidence="2">Uncharacterized protein</fullName>
    </submittedName>
</protein>
<dbReference type="AlphaFoldDB" id="A0ABD1XXY2"/>
<evidence type="ECO:0000256" key="1">
    <source>
        <dbReference type="SAM" id="MobiDB-lite"/>
    </source>
</evidence>